<keyword evidence="3 11" id="KW-0489">Methyltransferase</keyword>
<dbReference type="InterPro" id="IPR011530">
    <property type="entry name" value="rRNA_adenine_dimethylase"/>
</dbReference>
<dbReference type="CDD" id="cd02440">
    <property type="entry name" value="AdoMet_MTases"/>
    <property type="match status" value="1"/>
</dbReference>
<feature type="domain" description="Ribosomal RNA adenine methylase transferase N-terminal" evidence="13">
    <location>
        <begin position="127"/>
        <end position="318"/>
    </location>
</feature>
<keyword evidence="9" id="KW-0496">Mitochondrion</keyword>
<keyword evidence="8" id="KW-0805">Transcription regulation</keyword>
<evidence type="ECO:0000256" key="6">
    <source>
        <dbReference type="ARBA" id="ARBA00022884"/>
    </source>
</evidence>
<evidence type="ECO:0000256" key="2">
    <source>
        <dbReference type="ARBA" id="ARBA00022552"/>
    </source>
</evidence>
<comment type="subcellular location">
    <subcellularLocation>
        <location evidence="1">Mitochondrion</location>
    </subcellularLocation>
</comment>
<dbReference type="GO" id="GO:0034246">
    <property type="term" value="F:mitochondrial transcription factor activity"/>
    <property type="evidence" value="ECO:0007669"/>
    <property type="project" value="TreeGrafter"/>
</dbReference>
<dbReference type="Proteomes" id="UP000887013">
    <property type="component" value="Unassembled WGS sequence"/>
</dbReference>
<feature type="binding site" evidence="11">
    <location>
        <position position="225"/>
    </location>
    <ligand>
        <name>S-adenosyl-L-methionine</name>
        <dbReference type="ChEBI" id="CHEBI:59789"/>
    </ligand>
</feature>
<organism evidence="14 15">
    <name type="scientific">Nephila pilipes</name>
    <name type="common">Giant wood spider</name>
    <name type="synonym">Nephila maculata</name>
    <dbReference type="NCBI Taxonomy" id="299642"/>
    <lineage>
        <taxon>Eukaryota</taxon>
        <taxon>Metazoa</taxon>
        <taxon>Ecdysozoa</taxon>
        <taxon>Arthropoda</taxon>
        <taxon>Chelicerata</taxon>
        <taxon>Arachnida</taxon>
        <taxon>Araneae</taxon>
        <taxon>Araneomorphae</taxon>
        <taxon>Entelegynae</taxon>
        <taxon>Araneoidea</taxon>
        <taxon>Nephilidae</taxon>
        <taxon>Nephila</taxon>
    </lineage>
</organism>
<evidence type="ECO:0000256" key="8">
    <source>
        <dbReference type="ARBA" id="ARBA00023015"/>
    </source>
</evidence>
<feature type="binding site" evidence="11">
    <location>
        <position position="169"/>
    </location>
    <ligand>
        <name>S-adenosyl-L-methionine</name>
        <dbReference type="ChEBI" id="CHEBI:59789"/>
    </ligand>
</feature>
<dbReference type="InterPro" id="IPR023165">
    <property type="entry name" value="rRNA_Ade_diMease-like_C"/>
</dbReference>
<dbReference type="PROSITE" id="PS51689">
    <property type="entry name" value="SAM_RNA_A_N6_MT"/>
    <property type="match status" value="1"/>
</dbReference>
<dbReference type="FunFam" id="1.10.8.100:FF:000006">
    <property type="entry name" value="rRNA adenine N(6)-methyltransferase"/>
    <property type="match status" value="1"/>
</dbReference>
<dbReference type="InterPro" id="IPR029063">
    <property type="entry name" value="SAM-dependent_MTases_sf"/>
</dbReference>
<keyword evidence="10" id="KW-0804">Transcription</keyword>
<dbReference type="FunFam" id="3.40.50.150:FF:000109">
    <property type="entry name" value="rRNA adenine N(6)-methyltransferase"/>
    <property type="match status" value="1"/>
</dbReference>
<dbReference type="GO" id="GO:0005759">
    <property type="term" value="C:mitochondrial matrix"/>
    <property type="evidence" value="ECO:0007669"/>
    <property type="project" value="TreeGrafter"/>
</dbReference>
<dbReference type="EMBL" id="BMAW01046182">
    <property type="protein sequence ID" value="GFS54058.1"/>
    <property type="molecule type" value="Genomic_DNA"/>
</dbReference>
<feature type="binding site" evidence="11">
    <location>
        <position position="195"/>
    </location>
    <ligand>
        <name>S-adenosyl-L-methionine</name>
        <dbReference type="ChEBI" id="CHEBI:59789"/>
    </ligand>
</feature>
<proteinExistence type="inferred from homology"/>
<evidence type="ECO:0000256" key="7">
    <source>
        <dbReference type="ARBA" id="ARBA00022946"/>
    </source>
</evidence>
<feature type="binding site" evidence="11">
    <location>
        <position position="122"/>
    </location>
    <ligand>
        <name>S-adenosyl-L-methionine</name>
        <dbReference type="ChEBI" id="CHEBI:59789"/>
    </ligand>
</feature>
<keyword evidence="15" id="KW-1185">Reference proteome</keyword>
<accession>A0A8X6INW5</accession>
<dbReference type="GO" id="GO:0000179">
    <property type="term" value="F:rRNA (adenine-N6,N6-)-dimethyltransferase activity"/>
    <property type="evidence" value="ECO:0007669"/>
    <property type="project" value="UniProtKB-UniRule"/>
</dbReference>
<gene>
    <name evidence="14" type="primary">tfb1m</name>
    <name evidence="14" type="ORF">NPIL_155771</name>
</gene>
<protein>
    <recommendedName>
        <fullName evidence="12">rRNA adenine N(6)-methyltransferase</fullName>
        <ecNumber evidence="12">2.1.1.-</ecNumber>
    </recommendedName>
</protein>
<dbReference type="PANTHER" id="PTHR11727">
    <property type="entry name" value="DIMETHYLADENOSINE TRANSFERASE"/>
    <property type="match status" value="1"/>
</dbReference>
<evidence type="ECO:0000256" key="9">
    <source>
        <dbReference type="ARBA" id="ARBA00023128"/>
    </source>
</evidence>
<dbReference type="PANTHER" id="PTHR11727:SF17">
    <property type="entry name" value="DIMETHYLADENOSINE TRANSFERASE 1, MITOCHONDRIAL"/>
    <property type="match status" value="1"/>
</dbReference>
<dbReference type="Gene3D" id="3.40.50.150">
    <property type="entry name" value="Vaccinia Virus protein VP39"/>
    <property type="match status" value="1"/>
</dbReference>
<evidence type="ECO:0000256" key="11">
    <source>
        <dbReference type="PROSITE-ProRule" id="PRU01026"/>
    </source>
</evidence>
<comment type="similarity">
    <text evidence="11 12">Belongs to the class I-like SAM-binding methyltransferase superfamily. rRNA adenine N(6)-methyltransferase family.</text>
</comment>
<feature type="binding site" evidence="11">
    <location>
        <position position="120"/>
    </location>
    <ligand>
        <name>S-adenosyl-L-methionine</name>
        <dbReference type="ChEBI" id="CHEBI:59789"/>
    </ligand>
</feature>
<sequence length="432" mass="49524">MTEVLKYFVVAIWNDCACLFQGSIHVHLPKSKQNYIFAVYFVIHLLKKKTIPVVEICYLFHLIIKMVRLSFIRLTQSVVAEVSSSASTVDAALKRLPPLPSPKDLLRLYKIRAQRHLSQNFLLDNRLTNKIITMTGNIKDCYVCEVGPGPGNITRNILQNGAKHVIVIEKDRRFLPALELLADASGGRMKIILGDIMDLNLENILPVNLSCEWSLYPPPLYIVGNLPFNISTPLIIKWLKHCSTYTGPFVHGRTQLTLTFQKEVGDRMIACAGSNARCRLSIISQYLCHVQNLFTIPGRAFFPKPEVDIAVVKFTPRIRPLISQPFPIVQKVITTIFEHRQKFCRYGIRNLFPENRPELAEEMISKSKINPEARSFELEMEEFNALCNVYYDICQNNKDILEYNYKIDKKKYLMNVCQNVDSSQQNANKDVQ</sequence>
<dbReference type="SUPFAM" id="SSF53335">
    <property type="entry name" value="S-adenosyl-L-methionine-dependent methyltransferases"/>
    <property type="match status" value="1"/>
</dbReference>
<dbReference type="OrthoDB" id="16079at2759"/>
<evidence type="ECO:0000256" key="4">
    <source>
        <dbReference type="ARBA" id="ARBA00022679"/>
    </source>
</evidence>
<keyword evidence="4 11" id="KW-0808">Transferase</keyword>
<keyword evidence="6 11" id="KW-0694">RNA-binding</keyword>
<evidence type="ECO:0000259" key="13">
    <source>
        <dbReference type="SMART" id="SM00650"/>
    </source>
</evidence>
<evidence type="ECO:0000313" key="15">
    <source>
        <dbReference type="Proteomes" id="UP000887013"/>
    </source>
</evidence>
<evidence type="ECO:0000256" key="12">
    <source>
        <dbReference type="RuleBase" id="RU362106"/>
    </source>
</evidence>
<evidence type="ECO:0000256" key="10">
    <source>
        <dbReference type="ARBA" id="ARBA00023163"/>
    </source>
</evidence>
<keyword evidence="5 11" id="KW-0949">S-adenosyl-L-methionine</keyword>
<evidence type="ECO:0000313" key="14">
    <source>
        <dbReference type="EMBL" id="GFS54058.1"/>
    </source>
</evidence>
<dbReference type="NCBIfam" id="TIGR00755">
    <property type="entry name" value="ksgA"/>
    <property type="match status" value="1"/>
</dbReference>
<keyword evidence="7" id="KW-0809">Transit peptide</keyword>
<dbReference type="InterPro" id="IPR001737">
    <property type="entry name" value="KsgA/Erm"/>
</dbReference>
<name>A0A8X6INW5_NEPPI</name>
<dbReference type="InterPro" id="IPR020598">
    <property type="entry name" value="rRNA_Ade_methylase_Trfase_N"/>
</dbReference>
<keyword evidence="2 12" id="KW-0698">rRNA processing</keyword>
<dbReference type="AlphaFoldDB" id="A0A8X6INW5"/>
<dbReference type="SMART" id="SM00650">
    <property type="entry name" value="rADc"/>
    <property type="match status" value="1"/>
</dbReference>
<dbReference type="GO" id="GO:0003723">
    <property type="term" value="F:RNA binding"/>
    <property type="evidence" value="ECO:0007669"/>
    <property type="project" value="UniProtKB-UniRule"/>
</dbReference>
<feature type="binding site" evidence="11">
    <location>
        <position position="147"/>
    </location>
    <ligand>
        <name>S-adenosyl-L-methionine</name>
        <dbReference type="ChEBI" id="CHEBI:59789"/>
    </ligand>
</feature>
<evidence type="ECO:0000256" key="3">
    <source>
        <dbReference type="ARBA" id="ARBA00022603"/>
    </source>
</evidence>
<dbReference type="EC" id="2.1.1.-" evidence="12"/>
<dbReference type="GO" id="GO:0006391">
    <property type="term" value="P:transcription initiation at mitochondrial promoter"/>
    <property type="evidence" value="ECO:0007669"/>
    <property type="project" value="TreeGrafter"/>
</dbReference>
<comment type="caution">
    <text evidence="14">The sequence shown here is derived from an EMBL/GenBank/DDBJ whole genome shotgun (WGS) entry which is preliminary data.</text>
</comment>
<dbReference type="Gene3D" id="1.10.8.100">
    <property type="entry name" value="Ribosomal RNA adenine dimethylase-like, domain 2"/>
    <property type="match status" value="1"/>
</dbReference>
<reference evidence="14" key="1">
    <citation type="submission" date="2020-08" db="EMBL/GenBank/DDBJ databases">
        <title>Multicomponent nature underlies the extraordinary mechanical properties of spider dragline silk.</title>
        <authorList>
            <person name="Kono N."/>
            <person name="Nakamura H."/>
            <person name="Mori M."/>
            <person name="Yoshida Y."/>
            <person name="Ohtoshi R."/>
            <person name="Malay A.D."/>
            <person name="Moran D.A.P."/>
            <person name="Tomita M."/>
            <person name="Numata K."/>
            <person name="Arakawa K."/>
        </authorList>
    </citation>
    <scope>NUCLEOTIDE SEQUENCE</scope>
</reference>
<evidence type="ECO:0000256" key="1">
    <source>
        <dbReference type="ARBA" id="ARBA00004173"/>
    </source>
</evidence>
<dbReference type="Pfam" id="PF00398">
    <property type="entry name" value="RrnaAD"/>
    <property type="match status" value="1"/>
</dbReference>
<evidence type="ECO:0000256" key="5">
    <source>
        <dbReference type="ARBA" id="ARBA00022691"/>
    </source>
</evidence>